<dbReference type="Pfam" id="PF01359">
    <property type="entry name" value="Transposase_1"/>
    <property type="match status" value="1"/>
</dbReference>
<protein>
    <submittedName>
        <fullName evidence="1">Uncharacterized protein</fullName>
    </submittedName>
</protein>
<comment type="caution">
    <text evidence="1">The sequence shown here is derived from an EMBL/GenBank/DDBJ whole genome shotgun (WGS) entry which is preliminary data.</text>
</comment>
<proteinExistence type="predicted"/>
<dbReference type="InterPro" id="IPR001888">
    <property type="entry name" value="Transposase_1"/>
</dbReference>
<dbReference type="OrthoDB" id="616263at2759"/>
<reference evidence="1 2" key="1">
    <citation type="journal article" date="2019" name="Commun. Biol.">
        <title>The bagworm genome reveals a unique fibroin gene that provides high tensile strength.</title>
        <authorList>
            <person name="Kono N."/>
            <person name="Nakamura H."/>
            <person name="Ohtoshi R."/>
            <person name="Tomita M."/>
            <person name="Numata K."/>
            <person name="Arakawa K."/>
        </authorList>
    </citation>
    <scope>NUCLEOTIDE SEQUENCE [LARGE SCALE GENOMIC DNA]</scope>
</reference>
<dbReference type="InterPro" id="IPR036397">
    <property type="entry name" value="RNaseH_sf"/>
</dbReference>
<sequence>MVSRRFPIVFPKKKSLIHYELLPPDKTINSDLYCRQLIRLEQEVEKKRPELIKRKKRQPDGIRKHEYALGSIPTSYTDTQTVDCQSGGYESAIRRTKLSRCEVKARKRLNGMKLERGGEERRVGEHCNCA</sequence>
<name>A0A4C1XP24_EUMVA</name>
<dbReference type="AlphaFoldDB" id="A0A4C1XP24"/>
<dbReference type="GO" id="GO:0003676">
    <property type="term" value="F:nucleic acid binding"/>
    <property type="evidence" value="ECO:0007669"/>
    <property type="project" value="InterPro"/>
</dbReference>
<evidence type="ECO:0000313" key="2">
    <source>
        <dbReference type="Proteomes" id="UP000299102"/>
    </source>
</evidence>
<gene>
    <name evidence="1" type="ORF">EVAR_49824_1</name>
</gene>
<evidence type="ECO:0000313" key="1">
    <source>
        <dbReference type="EMBL" id="GBP64890.1"/>
    </source>
</evidence>
<keyword evidence="2" id="KW-1185">Reference proteome</keyword>
<dbReference type="EMBL" id="BGZK01000912">
    <property type="protein sequence ID" value="GBP64890.1"/>
    <property type="molecule type" value="Genomic_DNA"/>
</dbReference>
<organism evidence="1 2">
    <name type="scientific">Eumeta variegata</name>
    <name type="common">Bagworm moth</name>
    <name type="synonym">Eumeta japonica</name>
    <dbReference type="NCBI Taxonomy" id="151549"/>
    <lineage>
        <taxon>Eukaryota</taxon>
        <taxon>Metazoa</taxon>
        <taxon>Ecdysozoa</taxon>
        <taxon>Arthropoda</taxon>
        <taxon>Hexapoda</taxon>
        <taxon>Insecta</taxon>
        <taxon>Pterygota</taxon>
        <taxon>Neoptera</taxon>
        <taxon>Endopterygota</taxon>
        <taxon>Lepidoptera</taxon>
        <taxon>Glossata</taxon>
        <taxon>Ditrysia</taxon>
        <taxon>Tineoidea</taxon>
        <taxon>Psychidae</taxon>
        <taxon>Oiketicinae</taxon>
        <taxon>Eumeta</taxon>
    </lineage>
</organism>
<accession>A0A4C1XP24</accession>
<dbReference type="Proteomes" id="UP000299102">
    <property type="component" value="Unassembled WGS sequence"/>
</dbReference>
<dbReference type="Gene3D" id="3.30.420.10">
    <property type="entry name" value="Ribonuclease H-like superfamily/Ribonuclease H"/>
    <property type="match status" value="1"/>
</dbReference>